<dbReference type="Pfam" id="PF01624">
    <property type="entry name" value="MutS_I"/>
    <property type="match status" value="1"/>
</dbReference>
<dbReference type="InterPro" id="IPR007860">
    <property type="entry name" value="DNA_mmatch_repair_MutS_con_dom"/>
</dbReference>
<dbReference type="HAMAP" id="MF_00096">
    <property type="entry name" value="MutS"/>
    <property type="match status" value="1"/>
</dbReference>
<dbReference type="PIRSF" id="PIRSF037677">
    <property type="entry name" value="DNA_mis_repair_Msh6"/>
    <property type="match status" value="1"/>
</dbReference>
<dbReference type="Gene3D" id="3.30.420.110">
    <property type="entry name" value="MutS, connector domain"/>
    <property type="match status" value="1"/>
</dbReference>
<dbReference type="GO" id="GO:0030983">
    <property type="term" value="F:mismatched DNA binding"/>
    <property type="evidence" value="ECO:0007669"/>
    <property type="project" value="InterPro"/>
</dbReference>
<dbReference type="SMART" id="SM00534">
    <property type="entry name" value="MUTSac"/>
    <property type="match status" value="1"/>
</dbReference>
<dbReference type="InterPro" id="IPR036678">
    <property type="entry name" value="MutS_con_dom_sf"/>
</dbReference>
<dbReference type="InterPro" id="IPR017261">
    <property type="entry name" value="DNA_mismatch_repair_MutS/MSH"/>
</dbReference>
<dbReference type="SUPFAM" id="SSF48334">
    <property type="entry name" value="DNA repair protein MutS, domain III"/>
    <property type="match status" value="1"/>
</dbReference>
<dbReference type="FunFam" id="3.40.1170.10:FF:000001">
    <property type="entry name" value="DNA mismatch repair protein MutS"/>
    <property type="match status" value="1"/>
</dbReference>
<proteinExistence type="inferred from homology"/>
<keyword evidence="5" id="KW-0238">DNA-binding</keyword>
<evidence type="ECO:0000256" key="4">
    <source>
        <dbReference type="ARBA" id="ARBA00022840"/>
    </source>
</evidence>
<name>A0A381PDW3_9ZZZZ</name>
<evidence type="ECO:0000313" key="8">
    <source>
        <dbReference type="EMBL" id="SUZ63663.1"/>
    </source>
</evidence>
<dbReference type="GO" id="GO:0006298">
    <property type="term" value="P:mismatch repair"/>
    <property type="evidence" value="ECO:0007669"/>
    <property type="project" value="InterPro"/>
</dbReference>
<dbReference type="InterPro" id="IPR007861">
    <property type="entry name" value="DNA_mismatch_repair_MutS_clamp"/>
</dbReference>
<keyword evidence="2" id="KW-0547">Nucleotide-binding</keyword>
<evidence type="ECO:0000256" key="3">
    <source>
        <dbReference type="ARBA" id="ARBA00022763"/>
    </source>
</evidence>
<evidence type="ECO:0000256" key="6">
    <source>
        <dbReference type="ARBA" id="ARBA00023204"/>
    </source>
</evidence>
<dbReference type="PROSITE" id="PS00486">
    <property type="entry name" value="DNA_MISMATCH_REPAIR_2"/>
    <property type="match status" value="1"/>
</dbReference>
<dbReference type="PANTHER" id="PTHR11361:SF34">
    <property type="entry name" value="DNA MISMATCH REPAIR PROTEIN MSH1, MITOCHONDRIAL"/>
    <property type="match status" value="1"/>
</dbReference>
<dbReference type="Pfam" id="PF05188">
    <property type="entry name" value="MutS_II"/>
    <property type="match status" value="1"/>
</dbReference>
<comment type="similarity">
    <text evidence="1">Belongs to the DNA mismatch repair MutS family.</text>
</comment>
<dbReference type="Pfam" id="PF05190">
    <property type="entry name" value="MutS_IV"/>
    <property type="match status" value="1"/>
</dbReference>
<dbReference type="GO" id="GO:0005524">
    <property type="term" value="F:ATP binding"/>
    <property type="evidence" value="ECO:0007669"/>
    <property type="project" value="UniProtKB-KW"/>
</dbReference>
<dbReference type="SUPFAM" id="SSF55271">
    <property type="entry name" value="DNA repair protein MutS, domain I"/>
    <property type="match status" value="1"/>
</dbReference>
<protein>
    <recommendedName>
        <fullName evidence="7">DNA mismatch repair proteins mutS family domain-containing protein</fullName>
    </recommendedName>
</protein>
<dbReference type="NCBIfam" id="NF003810">
    <property type="entry name" value="PRK05399.1"/>
    <property type="match status" value="1"/>
</dbReference>
<dbReference type="Gene3D" id="1.10.1420.10">
    <property type="match status" value="2"/>
</dbReference>
<dbReference type="InterPro" id="IPR036187">
    <property type="entry name" value="DNA_mismatch_repair_MutS_sf"/>
</dbReference>
<gene>
    <name evidence="8" type="ORF">METZ01_LOCUS16517</name>
</gene>
<dbReference type="InterPro" id="IPR027417">
    <property type="entry name" value="P-loop_NTPase"/>
</dbReference>
<dbReference type="Pfam" id="PF00488">
    <property type="entry name" value="MutS_V"/>
    <property type="match status" value="1"/>
</dbReference>
<reference evidence="8" key="1">
    <citation type="submission" date="2018-05" db="EMBL/GenBank/DDBJ databases">
        <authorList>
            <person name="Lanie J.A."/>
            <person name="Ng W.-L."/>
            <person name="Kazmierczak K.M."/>
            <person name="Andrzejewski T.M."/>
            <person name="Davidsen T.M."/>
            <person name="Wayne K.J."/>
            <person name="Tettelin H."/>
            <person name="Glass J.I."/>
            <person name="Rusch D."/>
            <person name="Podicherti R."/>
            <person name="Tsui H.-C.T."/>
            <person name="Winkler M.E."/>
        </authorList>
    </citation>
    <scope>NUCLEOTIDE SEQUENCE</scope>
</reference>
<dbReference type="SUPFAM" id="SSF53150">
    <property type="entry name" value="DNA repair protein MutS, domain II"/>
    <property type="match status" value="1"/>
</dbReference>
<sequence>MTPLMKQYYAVKNQHKESLVLFRMGDFFETFDDDAKDVSKILGITLTKRANGAAAQVPLAGFPHHALDTYLPKLVAAGKRIAICEQVEDPKLAKGIVKREVVEVVTPGTASPDDEGHTKNNFLSAVCRSDSTMGLSLLDLSTGEFFLAEGSGETVRDLFLKFAPSEIIVAEGEEVSKSDWVAKVNPFVTEMDQWTFDHDLSRTALLEHFKVASLKGFGCEEMPAGVTAAGVILRYVTQNIQSAAGHITRLVPLRPENEMGLDNFTVRNLELFTSLATQGTHGTLLSVLDETVTAGGARMLRSRMARPITDQEAIENRLDLVDGFFTEEKLRSDFRRHLATAGDLERILGKLSRGVGTPRDMNGLKQTLNLIPDLQREMKGSKSDALSKLADRFTDVTEVSEKINSILVDSPPANMAKGDYIADSVDDELDELRKIARGGKEWIASMQLKEREKTGIKSLKVGYNKVFGYYLEVTKTHQDKVPETYIRKQTLVNAERFITPELKEYEEKILGAEEKILEIEAKLFNELRQWVLGHASAIQQNGELMNEIDVSSTLAEVAKLKNYVRPHLTGDTVLKLIDSRHPVVETLLSAGEKFVANDLTISAEESQIHLITGPNMAGKSTYLRQIGLIVLMAQMGSYVPAREANIGMVDRLFTRVGASDNLAGGESTFMVEMTEAANILNNATGRSLVLFDEIGRGTATFDGLSLAWAITEHLHNTPKSQARTVFATHYHELTELADQLDRVSNFNVAVKESGDKIIFLRKIKRGPCDKSYGIHVAQMAGLPTEVISRASEILKQLILHEPLQKSDVSPDPTDQMDLFNIQESQLRKALTELDTDQMTPMEALAKLAQIKKDHDL</sequence>
<dbReference type="Pfam" id="PF05192">
    <property type="entry name" value="MutS_III"/>
    <property type="match status" value="1"/>
</dbReference>
<dbReference type="InterPro" id="IPR005748">
    <property type="entry name" value="DNA_mismatch_repair_MutS"/>
</dbReference>
<dbReference type="Gene3D" id="3.40.50.300">
    <property type="entry name" value="P-loop containing nucleotide triphosphate hydrolases"/>
    <property type="match status" value="1"/>
</dbReference>
<evidence type="ECO:0000256" key="2">
    <source>
        <dbReference type="ARBA" id="ARBA00022741"/>
    </source>
</evidence>
<evidence type="ECO:0000259" key="7">
    <source>
        <dbReference type="PROSITE" id="PS00486"/>
    </source>
</evidence>
<accession>A0A381PDW3</accession>
<evidence type="ECO:0000256" key="5">
    <source>
        <dbReference type="ARBA" id="ARBA00023125"/>
    </source>
</evidence>
<dbReference type="CDD" id="cd03284">
    <property type="entry name" value="ABC_MutS1"/>
    <property type="match status" value="1"/>
</dbReference>
<dbReference type="SUPFAM" id="SSF52540">
    <property type="entry name" value="P-loop containing nucleoside triphosphate hydrolases"/>
    <property type="match status" value="1"/>
</dbReference>
<dbReference type="NCBIfam" id="TIGR01070">
    <property type="entry name" value="mutS1"/>
    <property type="match status" value="1"/>
</dbReference>
<dbReference type="InterPro" id="IPR045076">
    <property type="entry name" value="MutS"/>
</dbReference>
<dbReference type="SMART" id="SM00533">
    <property type="entry name" value="MUTSd"/>
    <property type="match status" value="1"/>
</dbReference>
<dbReference type="AlphaFoldDB" id="A0A381PDW3"/>
<dbReference type="EMBL" id="UINC01000921">
    <property type="protein sequence ID" value="SUZ63663.1"/>
    <property type="molecule type" value="Genomic_DNA"/>
</dbReference>
<dbReference type="GO" id="GO:0140664">
    <property type="term" value="F:ATP-dependent DNA damage sensor activity"/>
    <property type="evidence" value="ECO:0007669"/>
    <property type="project" value="InterPro"/>
</dbReference>
<keyword evidence="3" id="KW-0227">DNA damage</keyword>
<dbReference type="InterPro" id="IPR007695">
    <property type="entry name" value="DNA_mismatch_repair_MutS-lik_N"/>
</dbReference>
<keyword evidence="6" id="KW-0234">DNA repair</keyword>
<dbReference type="FunFam" id="3.40.50.300:FF:000870">
    <property type="entry name" value="MutS protein homolog 4"/>
    <property type="match status" value="1"/>
</dbReference>
<dbReference type="InterPro" id="IPR016151">
    <property type="entry name" value="DNA_mismatch_repair_MutS_N"/>
</dbReference>
<dbReference type="InterPro" id="IPR007696">
    <property type="entry name" value="DNA_mismatch_repair_MutS_core"/>
</dbReference>
<organism evidence="8">
    <name type="scientific">marine metagenome</name>
    <dbReference type="NCBI Taxonomy" id="408172"/>
    <lineage>
        <taxon>unclassified sequences</taxon>
        <taxon>metagenomes</taxon>
        <taxon>ecological metagenomes</taxon>
    </lineage>
</organism>
<evidence type="ECO:0000256" key="1">
    <source>
        <dbReference type="ARBA" id="ARBA00006271"/>
    </source>
</evidence>
<dbReference type="Gene3D" id="3.40.1170.10">
    <property type="entry name" value="DNA repair protein MutS, domain I"/>
    <property type="match status" value="1"/>
</dbReference>
<keyword evidence="4" id="KW-0067">ATP-binding</keyword>
<dbReference type="InterPro" id="IPR000432">
    <property type="entry name" value="DNA_mismatch_repair_MutS_C"/>
</dbReference>
<dbReference type="PANTHER" id="PTHR11361">
    <property type="entry name" value="DNA MISMATCH REPAIR PROTEIN MUTS FAMILY MEMBER"/>
    <property type="match status" value="1"/>
</dbReference>
<dbReference type="GO" id="GO:0005829">
    <property type="term" value="C:cytosol"/>
    <property type="evidence" value="ECO:0007669"/>
    <property type="project" value="TreeGrafter"/>
</dbReference>
<feature type="domain" description="DNA mismatch repair proteins mutS family" evidence="7">
    <location>
        <begin position="687"/>
        <end position="703"/>
    </location>
</feature>